<evidence type="ECO:0000256" key="6">
    <source>
        <dbReference type="ARBA" id="ARBA00023132"/>
    </source>
</evidence>
<dbReference type="PANTHER" id="PTHR13257">
    <property type="entry name" value="NUCLEOPORIN NUP84-RELATED"/>
    <property type="match status" value="1"/>
</dbReference>
<feature type="coiled-coil region" evidence="8">
    <location>
        <begin position="813"/>
        <end position="840"/>
    </location>
</feature>
<keyword evidence="8" id="KW-0175">Coiled coil</keyword>
<evidence type="ECO:0000256" key="5">
    <source>
        <dbReference type="ARBA" id="ARBA00023010"/>
    </source>
</evidence>
<evidence type="ECO:0000256" key="7">
    <source>
        <dbReference type="ARBA" id="ARBA00023242"/>
    </source>
</evidence>
<gene>
    <name evidence="10" type="ORF">BDA99DRAFT_510916</name>
</gene>
<accession>A0AAD5KCZ7</accession>
<comment type="caution">
    <text evidence="10">The sequence shown here is derived from an EMBL/GenBank/DDBJ whole genome shotgun (WGS) entry which is preliminary data.</text>
</comment>
<evidence type="ECO:0000313" key="10">
    <source>
        <dbReference type="EMBL" id="KAI9262344.1"/>
    </source>
</evidence>
<dbReference type="GO" id="GO:0005643">
    <property type="term" value="C:nuclear pore"/>
    <property type="evidence" value="ECO:0007669"/>
    <property type="project" value="UniProtKB-SubCell"/>
</dbReference>
<reference evidence="10" key="1">
    <citation type="journal article" date="2022" name="IScience">
        <title>Evolution of zygomycete secretomes and the origins of terrestrial fungal ecologies.</title>
        <authorList>
            <person name="Chang Y."/>
            <person name="Wang Y."/>
            <person name="Mondo S."/>
            <person name="Ahrendt S."/>
            <person name="Andreopoulos W."/>
            <person name="Barry K."/>
            <person name="Beard J."/>
            <person name="Benny G.L."/>
            <person name="Blankenship S."/>
            <person name="Bonito G."/>
            <person name="Cuomo C."/>
            <person name="Desiro A."/>
            <person name="Gervers K.A."/>
            <person name="Hundley H."/>
            <person name="Kuo A."/>
            <person name="LaButti K."/>
            <person name="Lang B.F."/>
            <person name="Lipzen A."/>
            <person name="O'Donnell K."/>
            <person name="Pangilinan J."/>
            <person name="Reynolds N."/>
            <person name="Sandor L."/>
            <person name="Smith M.E."/>
            <person name="Tsang A."/>
            <person name="Grigoriev I.V."/>
            <person name="Stajich J.E."/>
            <person name="Spatafora J.W."/>
        </authorList>
    </citation>
    <scope>NUCLEOTIDE SEQUENCE</scope>
    <source>
        <strain evidence="10">RSA 2281</strain>
    </source>
</reference>
<proteinExistence type="predicted"/>
<dbReference type="Proteomes" id="UP001209540">
    <property type="component" value="Unassembled WGS sequence"/>
</dbReference>
<evidence type="ECO:0000256" key="9">
    <source>
        <dbReference type="SAM" id="MobiDB-lite"/>
    </source>
</evidence>
<keyword evidence="11" id="KW-1185">Reference proteome</keyword>
<evidence type="ECO:0000256" key="8">
    <source>
        <dbReference type="SAM" id="Coils"/>
    </source>
</evidence>
<keyword evidence="4" id="KW-0653">Protein transport</keyword>
<keyword evidence="3" id="KW-0509">mRNA transport</keyword>
<keyword evidence="7" id="KW-0539">Nucleus</keyword>
<evidence type="ECO:0000256" key="2">
    <source>
        <dbReference type="ARBA" id="ARBA00022448"/>
    </source>
</evidence>
<dbReference type="GO" id="GO:0006606">
    <property type="term" value="P:protein import into nucleus"/>
    <property type="evidence" value="ECO:0007669"/>
    <property type="project" value="TreeGrafter"/>
</dbReference>
<name>A0AAD5KCZ7_9FUNG</name>
<dbReference type="Pfam" id="PF10168">
    <property type="entry name" value="Nup88"/>
    <property type="match status" value="2"/>
</dbReference>
<dbReference type="PANTHER" id="PTHR13257:SF0">
    <property type="entry name" value="NUCLEAR PORE COMPLEX PROTEIN NUP88"/>
    <property type="match status" value="1"/>
</dbReference>
<keyword evidence="5" id="KW-0811">Translocation</keyword>
<organism evidence="10 11">
    <name type="scientific">Phascolomyces articulosus</name>
    <dbReference type="NCBI Taxonomy" id="60185"/>
    <lineage>
        <taxon>Eukaryota</taxon>
        <taxon>Fungi</taxon>
        <taxon>Fungi incertae sedis</taxon>
        <taxon>Mucoromycota</taxon>
        <taxon>Mucoromycotina</taxon>
        <taxon>Mucoromycetes</taxon>
        <taxon>Mucorales</taxon>
        <taxon>Lichtheimiaceae</taxon>
        <taxon>Phascolomyces</taxon>
    </lineage>
</organism>
<keyword evidence="2" id="KW-0813">Transport</keyword>
<evidence type="ECO:0000313" key="11">
    <source>
        <dbReference type="Proteomes" id="UP001209540"/>
    </source>
</evidence>
<dbReference type="AlphaFoldDB" id="A0AAD5KCZ7"/>
<dbReference type="InterPro" id="IPR037700">
    <property type="entry name" value="NUP88/NUP82"/>
</dbReference>
<keyword evidence="6" id="KW-0906">Nuclear pore complex</keyword>
<dbReference type="GO" id="GO:0000056">
    <property type="term" value="P:ribosomal small subunit export from nucleus"/>
    <property type="evidence" value="ECO:0007669"/>
    <property type="project" value="InterPro"/>
</dbReference>
<dbReference type="GO" id="GO:0000055">
    <property type="term" value="P:ribosomal large subunit export from nucleus"/>
    <property type="evidence" value="ECO:0007669"/>
    <property type="project" value="InterPro"/>
</dbReference>
<dbReference type="InterPro" id="IPR019321">
    <property type="entry name" value="Nucleoporin_Nup88"/>
</dbReference>
<evidence type="ECO:0008006" key="12">
    <source>
        <dbReference type="Google" id="ProtNLM"/>
    </source>
</evidence>
<dbReference type="EMBL" id="JAIXMP010000014">
    <property type="protein sequence ID" value="KAI9262344.1"/>
    <property type="molecule type" value="Genomic_DNA"/>
</dbReference>
<evidence type="ECO:0000256" key="3">
    <source>
        <dbReference type="ARBA" id="ARBA00022816"/>
    </source>
</evidence>
<sequence length="847" mass="94480">MKAPQQHQPIAVLPNDWLEYLGQHRIFELTLNESQKVAHTFDRANQFDSFAQQYDTRILVLRANDLIVAVGSQLRLLDLNAVKDAWITIAPQFIDAGQTNTDWLLDIPYKTLSTPKIDFTIESLSVNSSGTLLAVSGQQRLAIVCLPTSSFSHTTTYSAEGHVECKVFIVGQSIFGEDARVVKSLWHPLSETRTHLMVLSTDSVLRMFDVSGNTDEPEQLFDLTPTFGNTAFSKRRPSRGISVDDDLGSEEEAVTFTVGGKSEKQSAWEPFTVYFALRNGDTYALCPVLPHHSVVHNQHLESLACVIDAKTTRLVEQKLKDDDLDSKAVYYLLRLQSQWIDDLLESAKPLDGDMMAITSNQHCIPFDIQRQGPFKLEGKKDAISMSSSSSAEVSDILFVKTEPANIIVLAFTNGIIKTHLLGTEVDPQWLMPTDTNDTKDWKYQLGQYLFSSNVLPKATVQEVIDLKVKSMTPVMLVQDPLYNDTFYAYHRAGLHRLALTKLVDNLIALEKVFASGKSQHEFTKALQTWSAKDNRAQVQCLIDSSIANTNDPFLGMVIITDIYLTYSILGLTQSYKLASVELGLRTLESTSSYDTTSSSSPTTTATPSFSSSAASDGSSTTTTKTVLADTPYTVPSSTELAQPKIVVPPEYAGKKEIVITENSLLFMTQASEKLYNNIKELAKSKVKTEKRLAVQQLELGRQVEDIKRLCDRIEQQNIHEEQREKLLAAAQNHGKLALRIDSVLRKVMGSYLPELSNDEKKWVESLQEIQKTVDGDRGYMKRIEMLQSQVSTLRSRSAQLSGQKKPQLTSAQLASVRKQLDEQAILVQETREKINLLESNMTTAATS</sequence>
<reference evidence="10" key="2">
    <citation type="submission" date="2023-02" db="EMBL/GenBank/DDBJ databases">
        <authorList>
            <consortium name="DOE Joint Genome Institute"/>
            <person name="Mondo S.J."/>
            <person name="Chang Y."/>
            <person name="Wang Y."/>
            <person name="Ahrendt S."/>
            <person name="Andreopoulos W."/>
            <person name="Barry K."/>
            <person name="Beard J."/>
            <person name="Benny G.L."/>
            <person name="Blankenship S."/>
            <person name="Bonito G."/>
            <person name="Cuomo C."/>
            <person name="Desiro A."/>
            <person name="Gervers K.A."/>
            <person name="Hundley H."/>
            <person name="Kuo A."/>
            <person name="LaButti K."/>
            <person name="Lang B.F."/>
            <person name="Lipzen A."/>
            <person name="O'Donnell K."/>
            <person name="Pangilinan J."/>
            <person name="Reynolds N."/>
            <person name="Sandor L."/>
            <person name="Smith M.W."/>
            <person name="Tsang A."/>
            <person name="Grigoriev I.V."/>
            <person name="Stajich J.E."/>
            <person name="Spatafora J.W."/>
        </authorList>
    </citation>
    <scope>NUCLEOTIDE SEQUENCE</scope>
    <source>
        <strain evidence="10">RSA 2281</strain>
    </source>
</reference>
<evidence type="ECO:0000256" key="1">
    <source>
        <dbReference type="ARBA" id="ARBA00004567"/>
    </source>
</evidence>
<evidence type="ECO:0000256" key="4">
    <source>
        <dbReference type="ARBA" id="ARBA00022927"/>
    </source>
</evidence>
<protein>
    <recommendedName>
        <fullName evidence="12">Nucleoporin Nup82</fullName>
    </recommendedName>
</protein>
<dbReference type="GO" id="GO:0006406">
    <property type="term" value="P:mRNA export from nucleus"/>
    <property type="evidence" value="ECO:0007669"/>
    <property type="project" value="TreeGrafter"/>
</dbReference>
<feature type="region of interest" description="Disordered" evidence="9">
    <location>
        <begin position="591"/>
        <end position="622"/>
    </location>
</feature>
<dbReference type="GO" id="GO:0017056">
    <property type="term" value="F:structural constituent of nuclear pore"/>
    <property type="evidence" value="ECO:0007669"/>
    <property type="project" value="InterPro"/>
</dbReference>
<comment type="subcellular location">
    <subcellularLocation>
        <location evidence="1">Nucleus</location>
        <location evidence="1">Nuclear pore complex</location>
    </subcellularLocation>
</comment>